<dbReference type="InterPro" id="IPR001828">
    <property type="entry name" value="ANF_lig-bd_rcpt"/>
</dbReference>
<keyword evidence="6 22" id="KW-0406">Ion transport</keyword>
<dbReference type="GO" id="GO:0045211">
    <property type="term" value="C:postsynaptic membrane"/>
    <property type="evidence" value="ECO:0007669"/>
    <property type="project" value="UniProtKB-SubCell"/>
</dbReference>
<feature type="binding site" evidence="19">
    <location>
        <position position="685"/>
    </location>
    <ligand>
        <name>L-glutamate</name>
        <dbReference type="ChEBI" id="CHEBI:29985"/>
    </ligand>
</feature>
<feature type="site" description="Interaction with the cone snail toxin Con-ikot-ikot" evidence="20">
    <location>
        <position position="642"/>
    </location>
</feature>
<keyword evidence="11 22" id="KW-1071">Ligand-gated ion channel</keyword>
<feature type="binding site" evidence="19">
    <location>
        <position position="463"/>
    </location>
    <ligand>
        <name>L-glutamate</name>
        <dbReference type="ChEBI" id="CHEBI:29985"/>
    </ligand>
</feature>
<keyword evidence="21" id="KW-1015">Disulfide bond</keyword>
<dbReference type="CDD" id="cd06382">
    <property type="entry name" value="PBP1_iGluR_Kainate"/>
    <property type="match status" value="1"/>
</dbReference>
<keyword evidence="5 22" id="KW-0770">Synapse</keyword>
<evidence type="ECO:0000256" key="1">
    <source>
        <dbReference type="ARBA" id="ARBA00022448"/>
    </source>
</evidence>
<dbReference type="InterPro" id="IPR001320">
    <property type="entry name" value="Iontro_rcpt_C"/>
</dbReference>
<evidence type="ECO:0000256" key="12">
    <source>
        <dbReference type="ARBA" id="ARBA00023303"/>
    </source>
</evidence>
<feature type="disulfide bond" evidence="21">
    <location>
        <begin position="89"/>
        <end position="333"/>
    </location>
</feature>
<comment type="function">
    <text evidence="16">Independent of its ionotropic glutamate receptor activity, acts as a thermoreceptor conferring sensitivity to cold temperatures. Functions in dorsal root ganglion neurons.</text>
</comment>
<dbReference type="SMART" id="SM00079">
    <property type="entry name" value="PBPe"/>
    <property type="match status" value="1"/>
</dbReference>
<dbReference type="InterPro" id="IPR015683">
    <property type="entry name" value="Ionotropic_Glu_rcpt"/>
</dbReference>
<evidence type="ECO:0000256" key="18">
    <source>
        <dbReference type="ARBA" id="ARBA00065522"/>
    </source>
</evidence>
<evidence type="ECO:0000256" key="8">
    <source>
        <dbReference type="ARBA" id="ARBA00023170"/>
    </source>
</evidence>
<feature type="region of interest" description="Disordered" evidence="23">
    <location>
        <begin position="826"/>
        <end position="850"/>
    </location>
</feature>
<dbReference type="PRINTS" id="PR00177">
    <property type="entry name" value="NMDARECEPTOR"/>
</dbReference>
<keyword evidence="9" id="KW-0325">Glycoprotein</keyword>
<dbReference type="Ensembl" id="ENSAOCT00000081368.1">
    <property type="protein sequence ID" value="ENSAOCP00000040819.1"/>
    <property type="gene ID" value="ENSAOCG00000010207.2"/>
</dbReference>
<dbReference type="GO" id="GO:0038023">
    <property type="term" value="F:signaling receptor activity"/>
    <property type="evidence" value="ECO:0007669"/>
    <property type="project" value="InterPro"/>
</dbReference>
<dbReference type="SMART" id="SM00918">
    <property type="entry name" value="Lig_chan-Glu_bd"/>
    <property type="match status" value="1"/>
</dbReference>
<evidence type="ECO:0000256" key="6">
    <source>
        <dbReference type="ARBA" id="ARBA00023065"/>
    </source>
</evidence>
<keyword evidence="27" id="KW-1185">Reference proteome</keyword>
<dbReference type="FunFam" id="3.40.190.10:FF:000072">
    <property type="entry name" value="glutamate receptor ionotropic, kainate 4"/>
    <property type="match status" value="1"/>
</dbReference>
<dbReference type="GeneTree" id="ENSGT00940000156253"/>
<evidence type="ECO:0000256" key="2">
    <source>
        <dbReference type="ARBA" id="ARBA00022475"/>
    </source>
</evidence>
<dbReference type="FunFam" id="3.40.190.10:FF:000240">
    <property type="entry name" value="Glutamate receptor ionotropic, kainate 2"/>
    <property type="match status" value="1"/>
</dbReference>
<sequence length="850" mass="96230">MTSQQAANLNCCKDTPSNLWIKERMRGMVRSCGIFETRESELVSMDELAFKFAVNNINRNKTLMPNTTLTYDIQRINLFDGFEASRRVCDQLALGVVAVFGPSHSSSVSAVQSICNALEVPHIQTRWKHPSVDNKDTFFINLYPEYTAIARAILDVVTFFKWRKMTVVYEDSTGLMRMQELIKAPAKFNLKIKIRQLTPGNQDARPLLKELKKDREFFIIFDCSYRMAAELLKQVCTGIHQSFCSTDLFALDLEPYRYSGVNMTGFRLLNIDDPWVTSTMDKWAMERLQGPKQEMGLMDGVMTTDAALMYDAVFMVAVASQRATQMTVSSLQCHRHKPWRFGPRFMNLFKEAQWDGLTGHIVLNKTDGLRRDFDLDIISLKEDGTARENPYVMVKKSEKELVGNDRYEGYCLDLLKELSNILGFTYEVRLVGDGKYGAQNDKGEWNGMVRELIDHVADLAVAPLTITYVREKVIDFSKPFMTLGISILYRKPNGTNPGVFSFLNPLSPDIWMYVLLACTGVSCVLFVIARFTPYEWYNPHPCNPSSTLIQNNFTLLNSFWFGVGALMRQGSELMPKALSTRIVGGIWWFFTLIIISSYTANLAAFLTVERMDAPIDSADDLAKQTRIEYGAVRDGSTMTFFKKSKISTYEKMWAFMSSRKNTALVKNNREGITRVLTTDYAMLMESTSIEYISQRNCNLTQIGGLIDSKGYGVGTPIGSPYRDKVTIAILQLQEEGKLHMMKEKWWRGNGCPEEDNKEANALGVENIGGIFIVLAAGLVLSVFVAIGEFIYKARRNADIEECMSFSAVMEELGISLQCYKGIRRRSRPHSGARSTSNQTHTHTDTHTVAT</sequence>
<evidence type="ECO:0000256" key="19">
    <source>
        <dbReference type="PIRSR" id="PIRSR601508-1"/>
    </source>
</evidence>
<dbReference type="Pfam" id="PF01094">
    <property type="entry name" value="ANF_receptor"/>
    <property type="match status" value="1"/>
</dbReference>
<evidence type="ECO:0000256" key="14">
    <source>
        <dbReference type="ARBA" id="ARBA00036239"/>
    </source>
</evidence>
<comment type="catalytic activity">
    <reaction evidence="14">
        <text>Na(+)(in) = Na(+)(out)</text>
        <dbReference type="Rhea" id="RHEA:34963"/>
        <dbReference type="ChEBI" id="CHEBI:29101"/>
    </reaction>
</comment>
<feature type="domain" description="Ionotropic glutamate receptor C-terminal" evidence="24">
    <location>
        <begin position="382"/>
        <end position="748"/>
    </location>
</feature>
<evidence type="ECO:0000256" key="15">
    <source>
        <dbReference type="ARBA" id="ARBA00038119"/>
    </source>
</evidence>
<evidence type="ECO:0000313" key="27">
    <source>
        <dbReference type="Proteomes" id="UP001501940"/>
    </source>
</evidence>
<evidence type="ECO:0000256" key="16">
    <source>
        <dbReference type="ARBA" id="ARBA00045840"/>
    </source>
</evidence>
<reference evidence="26 27" key="1">
    <citation type="submission" date="2022-01" db="EMBL/GenBank/DDBJ databases">
        <title>A chromosome-scale genome assembly of the false clownfish, Amphiprion ocellaris.</title>
        <authorList>
            <person name="Ryu T."/>
        </authorList>
    </citation>
    <scope>NUCLEOTIDE SEQUENCE [LARGE SCALE GENOMIC DNA]</scope>
</reference>
<dbReference type="Gene3D" id="3.40.50.2300">
    <property type="match status" value="2"/>
</dbReference>
<name>A0AAQ5XJW2_AMPOC</name>
<comment type="subunit">
    <text evidence="18">Homotetramer and heterotetramer with GRIK5. Tetramers may be formed by the dimerization of dimers.</text>
</comment>
<evidence type="ECO:0000256" key="9">
    <source>
        <dbReference type="ARBA" id="ARBA00023180"/>
    </source>
</evidence>
<reference evidence="26" key="2">
    <citation type="submission" date="2025-08" db="UniProtKB">
        <authorList>
            <consortium name="Ensembl"/>
        </authorList>
    </citation>
    <scope>IDENTIFICATION</scope>
</reference>
<keyword evidence="12 22" id="KW-0407">Ion channel</keyword>
<evidence type="ECO:0000256" key="22">
    <source>
        <dbReference type="RuleBase" id="RU367118"/>
    </source>
</evidence>
<evidence type="ECO:0000256" key="13">
    <source>
        <dbReference type="ARBA" id="ARBA00034104"/>
    </source>
</evidence>
<feature type="transmembrane region" description="Helical" evidence="22">
    <location>
        <begin position="767"/>
        <end position="791"/>
    </location>
</feature>
<dbReference type="FunFam" id="3.40.50.2300:FF:000007">
    <property type="entry name" value="Putative glutamate receptor ionotropic kainate 1"/>
    <property type="match status" value="1"/>
</dbReference>
<accession>A0AAQ5XJW2</accession>
<feature type="transmembrane region" description="Helical" evidence="22">
    <location>
        <begin position="587"/>
        <end position="608"/>
    </location>
</feature>
<proteinExistence type="inferred from homology"/>
<dbReference type="SUPFAM" id="SSF53850">
    <property type="entry name" value="Periplasmic binding protein-like II"/>
    <property type="match status" value="1"/>
</dbReference>
<feature type="site" description="Crucial to convey clamshell closure to channel opening" evidence="20">
    <location>
        <position position="615"/>
    </location>
</feature>
<evidence type="ECO:0000256" key="23">
    <source>
        <dbReference type="SAM" id="MobiDB-lite"/>
    </source>
</evidence>
<feature type="transmembrane region" description="Helical" evidence="22">
    <location>
        <begin position="510"/>
        <end position="529"/>
    </location>
</feature>
<keyword evidence="2 22" id="KW-1003">Cell membrane</keyword>
<comment type="function">
    <text evidence="22">Receptor for glutamate that functions as a ligand-gated ion channel in the central nervous system and plays an important role in excitatory synaptic transmission. L-glutamate acts as an excitatory neurotransmitter at many synapses in the central nervous system.</text>
</comment>
<keyword evidence="4 22" id="KW-1133">Transmembrane helix</keyword>
<comment type="subcellular location">
    <subcellularLocation>
        <location evidence="13 22">Postsynaptic cell membrane</location>
        <topology evidence="13 22">Multi-pass membrane protein</topology>
    </subcellularLocation>
</comment>
<comment type="similarity">
    <text evidence="15">Belongs to the glutamate-gated ion channel (TC 1.A.10.1) family. GRIK2 subfamily.</text>
</comment>
<evidence type="ECO:0000256" key="11">
    <source>
        <dbReference type="ARBA" id="ARBA00023286"/>
    </source>
</evidence>
<comment type="function">
    <text evidence="17">Ionotropic glutamate receptor that functions as a cation-permeable ligand-gated ion channel, gated by L-glutamate and the glutamatergic agonist kainic acid. L-glutamate acts as an excitatory neurotransmitter at many synapses in the central nervous system. Binding of the excitatory neurotransmitter L-glutamate induces a conformation change, leading to the opening of the cation channel, and thereby converts the chemical signal to an electrical impulse. The receptor then desensitizes rapidly and enters a transient inactive state, characterized by the presence of bound agonist.</text>
</comment>
<dbReference type="SUPFAM" id="SSF53822">
    <property type="entry name" value="Periplasmic binding protein-like I"/>
    <property type="match status" value="1"/>
</dbReference>
<dbReference type="Pfam" id="PF10613">
    <property type="entry name" value="Lig_chan-Glu_bd"/>
    <property type="match status" value="1"/>
</dbReference>
<keyword evidence="3 22" id="KW-0812">Transmembrane</keyword>
<dbReference type="GO" id="GO:0015276">
    <property type="term" value="F:ligand-gated monoatomic ion channel activity"/>
    <property type="evidence" value="ECO:0007669"/>
    <property type="project" value="InterPro"/>
</dbReference>
<protein>
    <recommendedName>
        <fullName evidence="22">Glutamate receptor</fullName>
    </recommendedName>
</protein>
<evidence type="ECO:0000256" key="21">
    <source>
        <dbReference type="PIRSR" id="PIRSR601508-3"/>
    </source>
</evidence>
<feature type="binding site" evidence="19">
    <location>
        <position position="636"/>
    </location>
    <ligand>
        <name>L-glutamate</name>
        <dbReference type="ChEBI" id="CHEBI:29985"/>
    </ligand>
</feature>
<evidence type="ECO:0000256" key="5">
    <source>
        <dbReference type="ARBA" id="ARBA00023018"/>
    </source>
</evidence>
<keyword evidence="10 22" id="KW-0628">Postsynaptic cell membrane</keyword>
<evidence type="ECO:0000256" key="20">
    <source>
        <dbReference type="PIRSR" id="PIRSR601508-2"/>
    </source>
</evidence>
<dbReference type="InterPro" id="IPR028082">
    <property type="entry name" value="Peripla_BP_I"/>
</dbReference>
<evidence type="ECO:0000256" key="17">
    <source>
        <dbReference type="ARBA" id="ARBA00059880"/>
    </source>
</evidence>
<dbReference type="PANTHER" id="PTHR18966">
    <property type="entry name" value="IONOTROPIC GLUTAMATE RECEPTOR"/>
    <property type="match status" value="1"/>
</dbReference>
<dbReference type="AlphaFoldDB" id="A0AAQ5XJW2"/>
<evidence type="ECO:0000256" key="10">
    <source>
        <dbReference type="ARBA" id="ARBA00023257"/>
    </source>
</evidence>
<evidence type="ECO:0000259" key="25">
    <source>
        <dbReference type="SMART" id="SM00918"/>
    </source>
</evidence>
<dbReference type="Gene3D" id="3.40.190.10">
    <property type="entry name" value="Periplasmic binding protein-like II"/>
    <property type="match status" value="1"/>
</dbReference>
<feature type="compositionally biased region" description="Basic and acidic residues" evidence="23">
    <location>
        <begin position="841"/>
        <end position="850"/>
    </location>
</feature>
<organism evidence="26 27">
    <name type="scientific">Amphiprion ocellaris</name>
    <name type="common">Clown anemonefish</name>
    <dbReference type="NCBI Taxonomy" id="80972"/>
    <lineage>
        <taxon>Eukaryota</taxon>
        <taxon>Metazoa</taxon>
        <taxon>Chordata</taxon>
        <taxon>Craniata</taxon>
        <taxon>Vertebrata</taxon>
        <taxon>Euteleostomi</taxon>
        <taxon>Actinopterygii</taxon>
        <taxon>Neopterygii</taxon>
        <taxon>Teleostei</taxon>
        <taxon>Neoteleostei</taxon>
        <taxon>Acanthomorphata</taxon>
        <taxon>Ovalentaria</taxon>
        <taxon>Pomacentridae</taxon>
        <taxon>Amphiprion</taxon>
    </lineage>
</organism>
<evidence type="ECO:0000256" key="7">
    <source>
        <dbReference type="ARBA" id="ARBA00023136"/>
    </source>
</evidence>
<reference evidence="26" key="3">
    <citation type="submission" date="2025-09" db="UniProtKB">
        <authorList>
            <consortium name="Ensembl"/>
        </authorList>
    </citation>
    <scope>IDENTIFICATION</scope>
</reference>
<keyword evidence="1 22" id="KW-0813">Transport</keyword>
<feature type="binding site" evidence="19">
    <location>
        <position position="470"/>
    </location>
    <ligand>
        <name>L-glutamate</name>
        <dbReference type="ChEBI" id="CHEBI:29985"/>
    </ligand>
</feature>
<evidence type="ECO:0000256" key="3">
    <source>
        <dbReference type="ARBA" id="ARBA00022692"/>
    </source>
</evidence>
<feature type="binding site" evidence="19">
    <location>
        <position position="465"/>
    </location>
    <ligand>
        <name>L-glutamate</name>
        <dbReference type="ChEBI" id="CHEBI:29985"/>
    </ligand>
</feature>
<dbReference type="Gene3D" id="1.10.287.70">
    <property type="match status" value="1"/>
</dbReference>
<dbReference type="Proteomes" id="UP001501940">
    <property type="component" value="Chromosome 14"/>
</dbReference>
<evidence type="ECO:0000256" key="4">
    <source>
        <dbReference type="ARBA" id="ARBA00022989"/>
    </source>
</evidence>
<feature type="binding site" evidence="19">
    <location>
        <position position="637"/>
    </location>
    <ligand>
        <name>L-glutamate</name>
        <dbReference type="ChEBI" id="CHEBI:29985"/>
    </ligand>
</feature>
<keyword evidence="7 22" id="KW-0472">Membrane</keyword>
<dbReference type="InterPro" id="IPR019594">
    <property type="entry name" value="Glu/Gly-bd"/>
</dbReference>
<evidence type="ECO:0000259" key="24">
    <source>
        <dbReference type="SMART" id="SM00079"/>
    </source>
</evidence>
<evidence type="ECO:0000313" key="26">
    <source>
        <dbReference type="Ensembl" id="ENSAOCP00000040819.1"/>
    </source>
</evidence>
<dbReference type="InterPro" id="IPR001508">
    <property type="entry name" value="Iono_Glu_rcpt_met"/>
</dbReference>
<keyword evidence="8 22" id="KW-0675">Receptor</keyword>
<feature type="domain" description="Ionotropic glutamate receptor L-glutamate and glycine-binding" evidence="25">
    <location>
        <begin position="390"/>
        <end position="454"/>
    </location>
</feature>
<feature type="disulfide bond" evidence="21">
    <location>
        <begin position="697"/>
        <end position="751"/>
    </location>
</feature>
<dbReference type="FunFam" id="1.10.287.70:FF:000010">
    <property type="entry name" value="Putative glutamate receptor ionotropic kainate 1"/>
    <property type="match status" value="1"/>
</dbReference>
<dbReference type="Pfam" id="PF00060">
    <property type="entry name" value="Lig_chan"/>
    <property type="match status" value="1"/>
</dbReference>